<feature type="compositionally biased region" description="Basic and acidic residues" evidence="2">
    <location>
        <begin position="2014"/>
        <end position="2024"/>
    </location>
</feature>
<protein>
    <recommendedName>
        <fullName evidence="4">UvrD-like helicase ATP-binding domain-containing protein</fullName>
    </recommendedName>
</protein>
<organism evidence="3">
    <name type="scientific">Chromera velia CCMP2878</name>
    <dbReference type="NCBI Taxonomy" id="1169474"/>
    <lineage>
        <taxon>Eukaryota</taxon>
        <taxon>Sar</taxon>
        <taxon>Alveolata</taxon>
        <taxon>Colpodellida</taxon>
        <taxon>Chromeraceae</taxon>
        <taxon>Chromera</taxon>
    </lineage>
</organism>
<feature type="region of interest" description="Disordered" evidence="2">
    <location>
        <begin position="1779"/>
        <end position="1801"/>
    </location>
</feature>
<feature type="coiled-coil region" evidence="1">
    <location>
        <begin position="429"/>
        <end position="456"/>
    </location>
</feature>
<dbReference type="SUPFAM" id="SSF52540">
    <property type="entry name" value="P-loop containing nucleoside triphosphate hydrolases"/>
    <property type="match status" value="1"/>
</dbReference>
<feature type="region of interest" description="Disordered" evidence="2">
    <location>
        <begin position="2000"/>
        <end position="2036"/>
    </location>
</feature>
<sequence>MAETDGSEGKPWNLVVSHAFRNRLSLVPPEKLQVLAKVIERMTNRERLDRKGSNAAAGQEREAPLWARAGEVSELGKDSFLVWWVRLRFQQHLGGSWQVLSLFDIVRKEELPGTKKRLEKFLSTRSDNFLTASLKRKVVCLQGGKILCLPLFIPASDLSLDTFQRQMTVDGGKEIPVREEVEKAGDSVGLMKHYSLPSAFLDLFASGGLSLDEGTTGRLSGVADIPIELTPEEEALVTKPGPNFILGRSGTGKMLTLLARMVIVRQGINRLRQEEAASRLAEADKDGNPPRASAGTGGDTPTQSASSSASASVSEQSQPRRVQVFVTTSSRLKGQIGLQFSKLVRAFEATLQTSKQTMQSERGGVGEGTGRGEATSMGAADLLGGGDEEGVDGETAPLISEAPDGSALFFSSRQLLSALDCELPPKLQFFSHEKRVDRLRRQARRAQEAVQATREVVVDADEVPDACRSSRGYRWEELVTFVVFVEVYWPSLQKTMTRRQDRESPLLVFKEIMTVIKGHPLVLTSQNNLRNHLTEDEYVCAQNMRESFVGGDNCARRRVFGLFVKYEELRRHRGEFDLVDVCQHLYRNLEQSCSRLFGSGQKGGKDVEIVGFMVDEVQDFLPSQLMLWARLPAHPTAFSFAGDTAQTIARGTEFRFQRVKQLFHDHFCPPGMREQDREAVRRGLREAVSHLTQNFRSANGVLDLAASLVTSLEILFPGKIDRMPREESLQVVASGGRPVVFCGIPYRSVIKTMFGQKGQEYNKDGEDKEEEEEKSQMLGANQCILTSNEKTRDLVRHRFPKSLVLTIEESKGLEFDDVLLLHFFPDAHEIFVCDRKHPTGGGGVGTGVRSLLNDRASAQQEAAVEMMLLNNAHCDALWEAIAVKVQPSFDVRRRETANGSRKSQNLSTTAAVRAQVLQQHVDANRSELLCTFLKELYVAVTRARHRVWIADVHGNLRPFLEIWEQKRLATAIWKTADCAKLGKETFVKASNAVEWDSRGLDFLNQDQFGSAELAFRNADNELMRKICQARKAAARGRAGETEEQRESLREAASICRDLLLRDELFWACSARGLSAVSRRSVLQEMAAFQERAGDLEGAALSFRELEDFLKEADCWEAAERIAEAAEARNRAADLSAALELFRPCSSSFEAALDFSESLVARRLGGKRPDGGISEGAEMETERFGVRRFARRACRRLKMQEGNGDGEKHTNQVIRRVVRLLPSERESVSVLRSLGRFELLLQFLEERERYPEAIQCALSLGEWGVARRLVAAAFNEFHQLTNEDALENFNHFPGGLEGVRSAKAFLSPFEAFVRNPTEEAVSLLLSEFRKQRAVFEEDGGRGSGALGELWSVFLEVEVAARWALLLVGKFVALSLLVKQRTHRELWGGWSSFQRSFELASVLLRDPVDPAESVPDDAETDVPCLAALIRSGVSHRREGDAGERRGADASSLGSRNDVGEVRRMAAHVLFGFVPLEGAREGESDRFVILSGGFLFQLGVREAEVGGQKSPFVAVSQMSAVLETVASAICALHTSLEKLLLEASLRVSRSVVPCWSALVEGMCSSEGEGGPRGVCGRRHREEGGASLREVEEMVASMVVWADSLRKRILKEHVQRALRSFEIAGLVMRGGDGDVALPSLHGLGDPLSLPVEEGSLVLCSNALNEAVRDFFFPLVPSVAPLPLVAAYRGETCGRRNRLHERGGRGAEGDLIHRALSAHVQRHLACLEQAGRERFLNVSLQILTLTSLHPMYSESETGEGAETTQTSPPVFLGLDDLLSFSRQMAQESQQEGEGEGVESSRRGSTEAEKIAHDILQSFASEQAALRAETPEQSHERLVDALKSSHKVVEALRASAEEELWKTLSPDVLTRLLERQVVWCSALVTQLCDLILPLSMLVQHFKGKELLIAACTHPDVKADAYRTALESLESVSRLTFKIVCSEKGRSASEWLTMHKAHRGVTLTRLLTVGLCTGTPNVDRAVHEILFGIKRDTMVWGGVRKLLRKRVRPQSGEASSTGCREPLHESNRSTEETQPEGSALHDRVPTSLATLVLACPKPMGDTYLELPALSAVLEDLGDPLIFIHRQGEGTEPEMQTENESGRTGKWNASALLRFDLSGVPETRTEASVLTSWLTAEGRRLAGREDEEDEVVVSRDGQRDAEGGMVRMDSTDEGSEGVSQRAGDANRETEERQNPSVTVEASAQDILDGLARQRTDIQEWLQKAEIPHEDPVSQLFLSVLLPTHQLAQHLIAERRLLKEKTEGVLNWIWTKVGAVALLSQEGGDKGVSGVGMTVKEARACEETLQDAVEMIEEVLDLLEALSVLLALPSKERTVEGGGGTV</sequence>
<dbReference type="Gene3D" id="3.40.50.300">
    <property type="entry name" value="P-loop containing nucleotide triphosphate hydrolases"/>
    <property type="match status" value="1"/>
</dbReference>
<feature type="compositionally biased region" description="Low complexity" evidence="2">
    <location>
        <begin position="303"/>
        <end position="317"/>
    </location>
</feature>
<feature type="region of interest" description="Disordered" evidence="2">
    <location>
        <begin position="275"/>
        <end position="321"/>
    </location>
</feature>
<accession>A0A0K6S7I9</accession>
<dbReference type="PANTHER" id="PTHR21529:SF4">
    <property type="entry name" value="TPR AND ANKYRIN REPEAT-CONTAINING PROTEIN 1"/>
    <property type="match status" value="1"/>
</dbReference>
<dbReference type="VEuPathDB" id="CryptoDB:Cvel_21884"/>
<dbReference type="InterPro" id="IPR027417">
    <property type="entry name" value="P-loop_NTPase"/>
</dbReference>
<name>A0A0K6S7I9_9ALVE</name>
<keyword evidence="1" id="KW-0175">Coiled coil</keyword>
<reference evidence="3" key="1">
    <citation type="submission" date="2014-11" db="EMBL/GenBank/DDBJ databases">
        <title>Molecular phylogeny of cliff fern family Woodsiaceae with morphological implications.</title>
        <authorList>
            <person name="Shao Y.-Z."/>
            <person name="Wei R."/>
            <person name="Zhang X.-C."/>
        </authorList>
    </citation>
    <scope>NUCLEOTIDE SEQUENCE</scope>
</reference>
<dbReference type="InterPro" id="IPR039904">
    <property type="entry name" value="TRANK1"/>
</dbReference>
<feature type="compositionally biased region" description="Basic and acidic residues" evidence="2">
    <location>
        <begin position="2144"/>
        <end position="2154"/>
    </location>
</feature>
<evidence type="ECO:0000256" key="2">
    <source>
        <dbReference type="SAM" id="MobiDB-lite"/>
    </source>
</evidence>
<feature type="region of interest" description="Disordered" evidence="2">
    <location>
        <begin position="354"/>
        <end position="378"/>
    </location>
</feature>
<evidence type="ECO:0000313" key="3">
    <source>
        <dbReference type="EMBL" id="CUC09627.1"/>
    </source>
</evidence>
<dbReference type="PANTHER" id="PTHR21529">
    <property type="entry name" value="MAMMARY TURMOR VIRUS RECEPTOR HOMOLOG 1, 2 MTVR1, 2"/>
    <property type="match status" value="1"/>
</dbReference>
<proteinExistence type="predicted"/>
<dbReference type="PhylomeDB" id="A0A0K6S7I9"/>
<evidence type="ECO:0000256" key="1">
    <source>
        <dbReference type="SAM" id="Coils"/>
    </source>
</evidence>
<gene>
    <name evidence="3" type="ORF">Cvel_21884.t2.CR1</name>
</gene>
<dbReference type="EMBL" id="CDMZ01001207">
    <property type="protein sequence ID" value="CUC09627.1"/>
    <property type="molecule type" value="Genomic_DNA"/>
</dbReference>
<feature type="compositionally biased region" description="Basic and acidic residues" evidence="2">
    <location>
        <begin position="2176"/>
        <end position="2185"/>
    </location>
</feature>
<feature type="compositionally biased region" description="Basic and acidic residues" evidence="2">
    <location>
        <begin position="275"/>
        <end position="288"/>
    </location>
</feature>
<evidence type="ECO:0008006" key="4">
    <source>
        <dbReference type="Google" id="ProtNLM"/>
    </source>
</evidence>
<feature type="region of interest" description="Disordered" evidence="2">
    <location>
        <begin position="2133"/>
        <end position="2192"/>
    </location>
</feature>